<feature type="region of interest" description="Disordered" evidence="1">
    <location>
        <begin position="185"/>
        <end position="234"/>
    </location>
</feature>
<dbReference type="PANTHER" id="PTHR34473">
    <property type="entry name" value="UPF0699 TRANSMEMBRANE PROTEIN YDBS"/>
    <property type="match status" value="1"/>
</dbReference>
<evidence type="ECO:0000313" key="5">
    <source>
        <dbReference type="Proteomes" id="UP000579605"/>
    </source>
</evidence>
<organism evidence="4 5">
    <name type="scientific">Actinopolymorpha rutila</name>
    <dbReference type="NCBI Taxonomy" id="446787"/>
    <lineage>
        <taxon>Bacteria</taxon>
        <taxon>Bacillati</taxon>
        <taxon>Actinomycetota</taxon>
        <taxon>Actinomycetes</taxon>
        <taxon>Propionibacteriales</taxon>
        <taxon>Actinopolymorphaceae</taxon>
        <taxon>Actinopolymorpha</taxon>
    </lineage>
</organism>
<accession>A0A852ZKY6</accession>
<evidence type="ECO:0000256" key="2">
    <source>
        <dbReference type="SAM" id="Phobius"/>
    </source>
</evidence>
<keyword evidence="2" id="KW-0812">Transmembrane</keyword>
<name>A0A852ZKY6_9ACTN</name>
<feature type="transmembrane region" description="Helical" evidence="2">
    <location>
        <begin position="459"/>
        <end position="476"/>
    </location>
</feature>
<dbReference type="InterPro" id="IPR005182">
    <property type="entry name" value="YdbS-like_PH"/>
</dbReference>
<dbReference type="RefSeq" id="WP_337795997.1">
    <property type="nucleotide sequence ID" value="NZ_BAAARR010000010.1"/>
</dbReference>
<feature type="transmembrane region" description="Helical" evidence="2">
    <location>
        <begin position="246"/>
        <end position="267"/>
    </location>
</feature>
<keyword evidence="2" id="KW-0472">Membrane</keyword>
<dbReference type="InterPro" id="IPR014529">
    <property type="entry name" value="UCP026631"/>
</dbReference>
<feature type="compositionally biased region" description="Low complexity" evidence="1">
    <location>
        <begin position="185"/>
        <end position="199"/>
    </location>
</feature>
<reference evidence="4 5" key="1">
    <citation type="submission" date="2020-07" db="EMBL/GenBank/DDBJ databases">
        <title>Sequencing the genomes of 1000 actinobacteria strains.</title>
        <authorList>
            <person name="Klenk H.-P."/>
        </authorList>
    </citation>
    <scope>NUCLEOTIDE SEQUENCE [LARGE SCALE GENOMIC DNA]</scope>
    <source>
        <strain evidence="4 5">DSM 18448</strain>
    </source>
</reference>
<dbReference type="EMBL" id="JACBZH010000001">
    <property type="protein sequence ID" value="NYH89860.1"/>
    <property type="molecule type" value="Genomic_DNA"/>
</dbReference>
<keyword evidence="2" id="KW-1133">Transmembrane helix</keyword>
<feature type="domain" description="YdbS-like PH" evidence="3">
    <location>
        <begin position="485"/>
        <end position="555"/>
    </location>
</feature>
<protein>
    <submittedName>
        <fullName evidence="4">Putative membrane protein</fullName>
    </submittedName>
</protein>
<feature type="transmembrane region" description="Helical" evidence="2">
    <location>
        <begin position="296"/>
        <end position="322"/>
    </location>
</feature>
<feature type="compositionally biased region" description="Low complexity" evidence="1">
    <location>
        <begin position="25"/>
        <end position="35"/>
    </location>
</feature>
<evidence type="ECO:0000259" key="3">
    <source>
        <dbReference type="Pfam" id="PF03703"/>
    </source>
</evidence>
<evidence type="ECO:0000313" key="4">
    <source>
        <dbReference type="EMBL" id="NYH89860.1"/>
    </source>
</evidence>
<proteinExistence type="predicted"/>
<dbReference type="PANTHER" id="PTHR34473:SF2">
    <property type="entry name" value="UPF0699 TRANSMEMBRANE PROTEIN YDBT"/>
    <property type="match status" value="1"/>
</dbReference>
<dbReference type="PIRSF" id="PIRSF026631">
    <property type="entry name" value="UCP026631"/>
    <property type="match status" value="1"/>
</dbReference>
<gene>
    <name evidence="4" type="ORF">F4554_002498</name>
</gene>
<dbReference type="Proteomes" id="UP000579605">
    <property type="component" value="Unassembled WGS sequence"/>
</dbReference>
<feature type="compositionally biased region" description="Pro residues" evidence="1">
    <location>
        <begin position="200"/>
        <end position="226"/>
    </location>
</feature>
<feature type="domain" description="YdbS-like PH" evidence="3">
    <location>
        <begin position="95"/>
        <end position="176"/>
    </location>
</feature>
<feature type="transmembrane region" description="Helical" evidence="2">
    <location>
        <begin position="78"/>
        <end position="96"/>
    </location>
</feature>
<evidence type="ECO:0000256" key="1">
    <source>
        <dbReference type="SAM" id="MobiDB-lite"/>
    </source>
</evidence>
<feature type="transmembrane region" description="Helical" evidence="2">
    <location>
        <begin position="436"/>
        <end position="453"/>
    </location>
</feature>
<feature type="compositionally biased region" description="Basic and acidic residues" evidence="1">
    <location>
        <begin position="12"/>
        <end position="24"/>
    </location>
</feature>
<dbReference type="AlphaFoldDB" id="A0A852ZKY6"/>
<feature type="region of interest" description="Disordered" evidence="1">
    <location>
        <begin position="1"/>
        <end position="35"/>
    </location>
</feature>
<dbReference type="Pfam" id="PF03703">
    <property type="entry name" value="bPH_2"/>
    <property type="match status" value="2"/>
</dbReference>
<comment type="caution">
    <text evidence="4">The sequence shown here is derived from an EMBL/GenBank/DDBJ whole genome shotgun (WGS) entry which is preliminary data.</text>
</comment>
<keyword evidence="5" id="KW-1185">Reference proteome</keyword>
<sequence length="580" mass="61749">MTERPAAVDGDQTERADHTEHAEHTGAPPAAANATDTAGWRRLSPRMLAVHPVQELVRSFPALIGAVVAGSTSGHGPLWGLVGLVLVVALGTLRWFTTTYRISPTHVQVRRGLLRRRVLTVPRDRVRTVDVTANAMHRVVGLARVEIGTGRSDRKGESGLKLDALAGPDAHRLREELLHRLPAGATPVPATAPEGAATPEPAPASAPRPTPASAPRPTPASAPRPTPASASASGREIRLATLDPRWVRYGPFTLSGLLTVGVVVGFGSRAVSEAKIDLGKVGPVRELLDQVRGAGWLVGAVEVVVLLLAVCVLASTLAYVLAFWNYRLTRHPGGTLHVNRGLITTRATSIEERRMRGVELSEPLSLRLVGGARCIAIATGLRVGRGAERGGSLLLPPAPRKVALRVAGDVFGGVEPYATPLLPHGPKAVRRRFTRALWPTALLVAVLAVLHRVAGLPSWVWQASLVLLPCAALVAVDRARSLGHALRDGVLVCRFGSLVRRRNVLTCDGVLGWNLRQSYFQRRVGLTTLVATTAAGRQHYEIPDVDTSEAVRVADAAVPGLLTPFLVRPADQPEADRSVA</sequence>